<dbReference type="Proteomes" id="UP000186922">
    <property type="component" value="Unassembled WGS sequence"/>
</dbReference>
<keyword evidence="12" id="KW-1185">Reference proteome</keyword>
<protein>
    <recommendedName>
        <fullName evidence="10">C2H2-type domain-containing protein</fullName>
    </recommendedName>
</protein>
<feature type="compositionally biased region" description="Basic residues" evidence="9">
    <location>
        <begin position="174"/>
        <end position="184"/>
    </location>
</feature>
<keyword evidence="2" id="KW-0479">Metal-binding</keyword>
<dbReference type="Pfam" id="PF00096">
    <property type="entry name" value="zf-C2H2"/>
    <property type="match status" value="3"/>
</dbReference>
<dbReference type="FunFam" id="3.30.160.60:FF:002212">
    <property type="entry name" value="Zinc finger protein 672"/>
    <property type="match status" value="1"/>
</dbReference>
<feature type="domain" description="C2H2-type" evidence="10">
    <location>
        <begin position="313"/>
        <end position="337"/>
    </location>
</feature>
<dbReference type="InterPro" id="IPR036236">
    <property type="entry name" value="Znf_C2H2_sf"/>
</dbReference>
<dbReference type="GO" id="GO:0008270">
    <property type="term" value="F:zinc ion binding"/>
    <property type="evidence" value="ECO:0007669"/>
    <property type="project" value="UniProtKB-KW"/>
</dbReference>
<reference evidence="11 12" key="1">
    <citation type="journal article" date="2016" name="Nat. Commun.">
        <title>Extremotolerant tardigrade genome and improved radiotolerance of human cultured cells by tardigrade-unique protein.</title>
        <authorList>
            <person name="Hashimoto T."/>
            <person name="Horikawa D.D."/>
            <person name="Saito Y."/>
            <person name="Kuwahara H."/>
            <person name="Kozuka-Hata H."/>
            <person name="Shin-I T."/>
            <person name="Minakuchi Y."/>
            <person name="Ohishi K."/>
            <person name="Motoyama A."/>
            <person name="Aizu T."/>
            <person name="Enomoto A."/>
            <person name="Kondo K."/>
            <person name="Tanaka S."/>
            <person name="Hara Y."/>
            <person name="Koshikawa S."/>
            <person name="Sagara H."/>
            <person name="Miura T."/>
            <person name="Yokobori S."/>
            <person name="Miyagawa K."/>
            <person name="Suzuki Y."/>
            <person name="Kubo T."/>
            <person name="Oyama M."/>
            <person name="Kohara Y."/>
            <person name="Fujiyama A."/>
            <person name="Arakawa K."/>
            <person name="Katayama T."/>
            <person name="Toyoda A."/>
            <person name="Kunieda T."/>
        </authorList>
    </citation>
    <scope>NUCLEOTIDE SEQUENCE [LARGE SCALE GENOMIC DNA]</scope>
    <source>
        <strain evidence="11 12">YOKOZUNA-1</strain>
    </source>
</reference>
<dbReference type="FunFam" id="3.30.160.60:FF:000125">
    <property type="entry name" value="Putative zinc finger protein 143"/>
    <property type="match status" value="1"/>
</dbReference>
<keyword evidence="4 8" id="KW-0863">Zinc-finger</keyword>
<evidence type="ECO:0000259" key="10">
    <source>
        <dbReference type="PROSITE" id="PS50157"/>
    </source>
</evidence>
<dbReference type="GO" id="GO:0000785">
    <property type="term" value="C:chromatin"/>
    <property type="evidence" value="ECO:0007669"/>
    <property type="project" value="TreeGrafter"/>
</dbReference>
<dbReference type="OrthoDB" id="10264072at2759"/>
<keyword evidence="7" id="KW-0539">Nucleus</keyword>
<evidence type="ECO:0000256" key="5">
    <source>
        <dbReference type="ARBA" id="ARBA00022833"/>
    </source>
</evidence>
<evidence type="ECO:0000256" key="1">
    <source>
        <dbReference type="ARBA" id="ARBA00004123"/>
    </source>
</evidence>
<dbReference type="PANTHER" id="PTHR14003:SF19">
    <property type="entry name" value="YY2 TRANSCRIPTION FACTOR"/>
    <property type="match status" value="1"/>
</dbReference>
<dbReference type="SUPFAM" id="SSF57667">
    <property type="entry name" value="beta-beta-alpha zinc fingers"/>
    <property type="match status" value="3"/>
</dbReference>
<dbReference type="SMART" id="SM00355">
    <property type="entry name" value="ZnF_C2H2"/>
    <property type="match status" value="4"/>
</dbReference>
<evidence type="ECO:0000256" key="6">
    <source>
        <dbReference type="ARBA" id="ARBA00023125"/>
    </source>
</evidence>
<dbReference type="InterPro" id="IPR013087">
    <property type="entry name" value="Znf_C2H2_type"/>
</dbReference>
<dbReference type="GO" id="GO:0031519">
    <property type="term" value="C:PcG protein complex"/>
    <property type="evidence" value="ECO:0007669"/>
    <property type="project" value="TreeGrafter"/>
</dbReference>
<dbReference type="Gene3D" id="3.30.160.60">
    <property type="entry name" value="Classic Zinc Finger"/>
    <property type="match status" value="4"/>
</dbReference>
<dbReference type="GO" id="GO:0000978">
    <property type="term" value="F:RNA polymerase II cis-regulatory region sequence-specific DNA binding"/>
    <property type="evidence" value="ECO:0007669"/>
    <property type="project" value="TreeGrafter"/>
</dbReference>
<evidence type="ECO:0000313" key="11">
    <source>
        <dbReference type="EMBL" id="GAV07535.1"/>
    </source>
</evidence>
<evidence type="ECO:0000256" key="3">
    <source>
        <dbReference type="ARBA" id="ARBA00022737"/>
    </source>
</evidence>
<keyword evidence="6" id="KW-0238">DNA-binding</keyword>
<evidence type="ECO:0000256" key="7">
    <source>
        <dbReference type="ARBA" id="ARBA00023242"/>
    </source>
</evidence>
<keyword evidence="3" id="KW-0677">Repeat</keyword>
<feature type="region of interest" description="Disordered" evidence="9">
    <location>
        <begin position="71"/>
        <end position="96"/>
    </location>
</feature>
<dbReference type="PANTHER" id="PTHR14003">
    <property type="entry name" value="TRANSCRIPTIONAL REPRESSOR PROTEIN YY"/>
    <property type="match status" value="1"/>
</dbReference>
<sequence>MDLLDVDFDAVIETLDAVTSCRDPALHAADILYQVKQEREEDNSMIRDEAILQNELFYTLECGNDYLFDQHSSSTSSSSQNPSSSGMPSQPEMSLGWADANPELMQIFSEVIVDAYGFEENVAAEQLISSVSADYGSLGDDDNDMNYRKGGSEGSEDLSEAGSQPVVIHDQFKSKKPKRARKIKKDPINGGAGKKKAEAVVIIPRVAVGTAKSEDGSSSEDSQKKVCCQFPRCGKTFRDNAAMRKHLHTHGPRVHSCAVCGKSFVESSKLKRHQLVHTGEKPFRCTFESCGKTFSLDFNLKTHVRIHTGDRPFVCPHVGCTKRFAQSTNLKSHLLTHEKPPVRRNKQPKALKKKGRKAVVKDKTYLTGKQSSMADEQFYSSVSPAQAAYLAMPPQYESRAHEGRCANFMVDLSQYSLKVSSSS</sequence>
<feature type="domain" description="C2H2-type" evidence="10">
    <location>
        <begin position="283"/>
        <end position="312"/>
    </location>
</feature>
<dbReference type="STRING" id="947166.A0A1D1W1U6"/>
<dbReference type="AlphaFoldDB" id="A0A1D1W1U6"/>
<evidence type="ECO:0000256" key="8">
    <source>
        <dbReference type="PROSITE-ProRule" id="PRU00042"/>
    </source>
</evidence>
<evidence type="ECO:0000256" key="4">
    <source>
        <dbReference type="ARBA" id="ARBA00022771"/>
    </source>
</evidence>
<dbReference type="PROSITE" id="PS00028">
    <property type="entry name" value="ZINC_FINGER_C2H2_1"/>
    <property type="match status" value="3"/>
</dbReference>
<feature type="domain" description="C2H2-type" evidence="10">
    <location>
        <begin position="226"/>
        <end position="250"/>
    </location>
</feature>
<dbReference type="GO" id="GO:0005667">
    <property type="term" value="C:transcription regulator complex"/>
    <property type="evidence" value="ECO:0007669"/>
    <property type="project" value="TreeGrafter"/>
</dbReference>
<dbReference type="GO" id="GO:0000981">
    <property type="term" value="F:DNA-binding transcription factor activity, RNA polymerase II-specific"/>
    <property type="evidence" value="ECO:0007669"/>
    <property type="project" value="TreeGrafter"/>
</dbReference>
<evidence type="ECO:0000256" key="9">
    <source>
        <dbReference type="SAM" id="MobiDB-lite"/>
    </source>
</evidence>
<evidence type="ECO:0000256" key="2">
    <source>
        <dbReference type="ARBA" id="ARBA00022723"/>
    </source>
</evidence>
<dbReference type="EMBL" id="BDGG01000015">
    <property type="protein sequence ID" value="GAV07535.1"/>
    <property type="molecule type" value="Genomic_DNA"/>
</dbReference>
<feature type="domain" description="C2H2-type" evidence="10">
    <location>
        <begin position="255"/>
        <end position="282"/>
    </location>
</feature>
<dbReference type="PROSITE" id="PS50157">
    <property type="entry name" value="ZINC_FINGER_C2H2_2"/>
    <property type="match status" value="4"/>
</dbReference>
<feature type="region of interest" description="Disordered" evidence="9">
    <location>
        <begin position="138"/>
        <end position="194"/>
    </location>
</feature>
<keyword evidence="5" id="KW-0862">Zinc</keyword>
<organism evidence="11 12">
    <name type="scientific">Ramazzottius varieornatus</name>
    <name type="common">Water bear</name>
    <name type="synonym">Tardigrade</name>
    <dbReference type="NCBI Taxonomy" id="947166"/>
    <lineage>
        <taxon>Eukaryota</taxon>
        <taxon>Metazoa</taxon>
        <taxon>Ecdysozoa</taxon>
        <taxon>Tardigrada</taxon>
        <taxon>Eutardigrada</taxon>
        <taxon>Parachela</taxon>
        <taxon>Hypsibioidea</taxon>
        <taxon>Ramazzottiidae</taxon>
        <taxon>Ramazzottius</taxon>
    </lineage>
</organism>
<feature type="compositionally biased region" description="Low complexity" evidence="9">
    <location>
        <begin position="71"/>
        <end position="91"/>
    </location>
</feature>
<gene>
    <name evidence="11" type="primary">RvY_17360-1</name>
    <name evidence="11" type="synonym">RvY_17360.1</name>
    <name evidence="11" type="ORF">RvY_17360</name>
</gene>
<dbReference type="FunFam" id="3.30.160.60:FF:000104">
    <property type="entry name" value="Transcriptional repressor protein YY1"/>
    <property type="match status" value="1"/>
</dbReference>
<comment type="caution">
    <text evidence="11">The sequence shown here is derived from an EMBL/GenBank/DDBJ whole genome shotgun (WGS) entry which is preliminary data.</text>
</comment>
<evidence type="ECO:0000313" key="12">
    <source>
        <dbReference type="Proteomes" id="UP000186922"/>
    </source>
</evidence>
<accession>A0A1D1W1U6</accession>
<name>A0A1D1W1U6_RAMVA</name>
<proteinExistence type="predicted"/>
<comment type="subcellular location">
    <subcellularLocation>
        <location evidence="1">Nucleus</location>
    </subcellularLocation>
</comment>